<dbReference type="EMBL" id="HACG01017150">
    <property type="protein sequence ID" value="CEK64015.1"/>
    <property type="molecule type" value="Transcribed_RNA"/>
</dbReference>
<accession>A0A0B6Z8K3</accession>
<evidence type="ECO:0000256" key="1">
    <source>
        <dbReference type="SAM" id="MobiDB-lite"/>
    </source>
</evidence>
<protein>
    <submittedName>
        <fullName evidence="2">Uncharacterized protein</fullName>
    </submittedName>
</protein>
<feature type="non-terminal residue" evidence="2">
    <location>
        <position position="1"/>
    </location>
</feature>
<sequence>RAINSSLDNSVECSCGSTYIPSFPCPSCGVIASLTNGSLSHNAQVHRHFDSDDDGSDEHEQRENRSLLRSPINSLPKDARFVTEYGSLHRA</sequence>
<proteinExistence type="predicted"/>
<reference evidence="2" key="1">
    <citation type="submission" date="2014-12" db="EMBL/GenBank/DDBJ databases">
        <title>Insight into the proteome of Arion vulgaris.</title>
        <authorList>
            <person name="Aradska J."/>
            <person name="Bulat T."/>
            <person name="Smidak R."/>
            <person name="Sarate P."/>
            <person name="Gangsoo J."/>
            <person name="Sialana F."/>
            <person name="Bilban M."/>
            <person name="Lubec G."/>
        </authorList>
    </citation>
    <scope>NUCLEOTIDE SEQUENCE</scope>
    <source>
        <tissue evidence="2">Skin</tissue>
    </source>
</reference>
<gene>
    <name evidence="2" type="primary">ORF50383</name>
</gene>
<name>A0A0B6Z8K3_9EUPU</name>
<organism evidence="2">
    <name type="scientific">Arion vulgaris</name>
    <dbReference type="NCBI Taxonomy" id="1028688"/>
    <lineage>
        <taxon>Eukaryota</taxon>
        <taxon>Metazoa</taxon>
        <taxon>Spiralia</taxon>
        <taxon>Lophotrochozoa</taxon>
        <taxon>Mollusca</taxon>
        <taxon>Gastropoda</taxon>
        <taxon>Heterobranchia</taxon>
        <taxon>Euthyneura</taxon>
        <taxon>Panpulmonata</taxon>
        <taxon>Eupulmonata</taxon>
        <taxon>Stylommatophora</taxon>
        <taxon>Helicina</taxon>
        <taxon>Arionoidea</taxon>
        <taxon>Arionidae</taxon>
        <taxon>Arion</taxon>
    </lineage>
</organism>
<feature type="region of interest" description="Disordered" evidence="1">
    <location>
        <begin position="46"/>
        <end position="70"/>
    </location>
</feature>
<evidence type="ECO:0000313" key="2">
    <source>
        <dbReference type="EMBL" id="CEK64015.1"/>
    </source>
</evidence>
<dbReference type="AlphaFoldDB" id="A0A0B6Z8K3"/>